<keyword evidence="1" id="KW-0963">Cytoplasm</keyword>
<dbReference type="InterPro" id="IPR001372">
    <property type="entry name" value="Dynein_light_chain_typ-1/2"/>
</dbReference>
<keyword evidence="1" id="KW-0243">Dynein</keyword>
<keyword evidence="1" id="KW-0493">Microtubule</keyword>
<protein>
    <recommendedName>
        <fullName evidence="1">Dynein light chain</fullName>
    </recommendedName>
</protein>
<dbReference type="PANTHER" id="PTHR11886:SF91">
    <property type="entry name" value="DYNEIN LIGHT CHAIN 1, CYTOPLASMIC"/>
    <property type="match status" value="1"/>
</dbReference>
<gene>
    <name evidence="4" type="primary">LOC139075662</name>
</gene>
<name>A0ABM4KMI1_EQUPR</name>
<evidence type="ECO:0000256" key="1">
    <source>
        <dbReference type="RuleBase" id="RU365010"/>
    </source>
</evidence>
<dbReference type="PANTHER" id="PTHR11886">
    <property type="entry name" value="DYNEIN LIGHT CHAIN"/>
    <property type="match status" value="1"/>
</dbReference>
<reference evidence="4" key="1">
    <citation type="submission" date="2025-08" db="UniProtKB">
        <authorList>
            <consortium name="RefSeq"/>
        </authorList>
    </citation>
    <scope>IDENTIFICATION</scope>
    <source>
        <tissue evidence="4">Blood</tissue>
    </source>
</reference>
<dbReference type="InterPro" id="IPR037177">
    <property type="entry name" value="DLC_sf"/>
</dbReference>
<dbReference type="SMART" id="SM01375">
    <property type="entry name" value="Dynein_light"/>
    <property type="match status" value="1"/>
</dbReference>
<dbReference type="CDD" id="cd21452">
    <property type="entry name" value="DLC-like_DYNLL1_DYNLL2"/>
    <property type="match status" value="1"/>
</dbReference>
<feature type="region of interest" description="Disordered" evidence="2">
    <location>
        <begin position="51"/>
        <end position="74"/>
    </location>
</feature>
<keyword evidence="1" id="KW-0505">Motor protein</keyword>
<dbReference type="Gene3D" id="3.30.740.10">
    <property type="entry name" value="Protein Inhibitor Of Neuronal Nitric Oxide Synthase"/>
    <property type="match status" value="1"/>
</dbReference>
<sequence>MDYYAAIRNDEIQPFVTTWMDLEGCTQPGTEGKSLGQEAEMCSMGRRGGTIRQHLQKGQQNQDRARTRDWEDQKGVSRATIKNANLSEEMQQDSVECATQVLEKYNIEKDVAAHIRKEFDKKYSPTSHYIAGRNFRSLVTHETKHFIYFCLGQVAILLFKSG</sequence>
<keyword evidence="1" id="KW-0206">Cytoskeleton</keyword>
<organism evidence="3 4">
    <name type="scientific">Equus przewalskii</name>
    <name type="common">Przewalski's horse</name>
    <name type="synonym">Equus caballus przewalskii</name>
    <dbReference type="NCBI Taxonomy" id="9798"/>
    <lineage>
        <taxon>Eukaryota</taxon>
        <taxon>Metazoa</taxon>
        <taxon>Chordata</taxon>
        <taxon>Craniata</taxon>
        <taxon>Vertebrata</taxon>
        <taxon>Euteleostomi</taxon>
        <taxon>Mammalia</taxon>
        <taxon>Eutheria</taxon>
        <taxon>Laurasiatheria</taxon>
        <taxon>Perissodactyla</taxon>
        <taxon>Equidae</taxon>
        <taxon>Equus</taxon>
    </lineage>
</organism>
<dbReference type="Pfam" id="PF01221">
    <property type="entry name" value="Dynein_light"/>
    <property type="match status" value="1"/>
</dbReference>
<evidence type="ECO:0000256" key="2">
    <source>
        <dbReference type="SAM" id="MobiDB-lite"/>
    </source>
</evidence>
<proteinExistence type="inferred from homology"/>
<dbReference type="GeneID" id="139075662"/>
<evidence type="ECO:0000313" key="4">
    <source>
        <dbReference type="RefSeq" id="XP_070429403.1"/>
    </source>
</evidence>
<dbReference type="RefSeq" id="XP_070429403.1">
    <property type="nucleotide sequence ID" value="XM_070573302.1"/>
</dbReference>
<dbReference type="Proteomes" id="UP001652662">
    <property type="component" value="Chromosome 14"/>
</dbReference>
<comment type="similarity">
    <text evidence="1">Belongs to the dynein light chain family.</text>
</comment>
<keyword evidence="3" id="KW-1185">Reference proteome</keyword>
<feature type="compositionally biased region" description="Basic and acidic residues" evidence="2">
    <location>
        <begin position="63"/>
        <end position="74"/>
    </location>
</feature>
<comment type="subcellular location">
    <subcellularLocation>
        <location evidence="1">Cytoplasm</location>
        <location evidence="1">Cytoskeleton</location>
    </subcellularLocation>
</comment>
<dbReference type="SUPFAM" id="SSF54648">
    <property type="entry name" value="DLC"/>
    <property type="match status" value="1"/>
</dbReference>
<evidence type="ECO:0000313" key="3">
    <source>
        <dbReference type="Proteomes" id="UP001652662"/>
    </source>
</evidence>
<accession>A0ABM4KMI1</accession>